<evidence type="ECO:0000256" key="9">
    <source>
        <dbReference type="ARBA" id="ARBA00031538"/>
    </source>
</evidence>
<keyword evidence="5 13" id="KW-1133">Transmembrane helix</keyword>
<dbReference type="EMBL" id="BAAAGX010000015">
    <property type="protein sequence ID" value="GAA0249638.1"/>
    <property type="molecule type" value="Genomic_DNA"/>
</dbReference>
<gene>
    <name evidence="15" type="primary">yidC_1</name>
    <name evidence="15" type="ORF">GCM10009539_38590</name>
</gene>
<evidence type="ECO:0000256" key="2">
    <source>
        <dbReference type="ARBA" id="ARBA00010527"/>
    </source>
</evidence>
<comment type="subunit">
    <text evidence="8">Interacts with the Sec translocase complex via SecD. Specifically interacts with transmembrane segments of nascent integral membrane proteins during membrane integration.</text>
</comment>
<evidence type="ECO:0000259" key="14">
    <source>
        <dbReference type="Pfam" id="PF02096"/>
    </source>
</evidence>
<comment type="function">
    <text evidence="7">Required for the insertion and/or proper folding and/or complex formation of integral membrane proteins into the membrane. Involved in integration of membrane proteins that insert both dependently and independently of the Sec translocase complex, as well as at least some lipoproteins. Aids folding of multispanning membrane proteins.</text>
</comment>
<evidence type="ECO:0000256" key="11">
    <source>
        <dbReference type="ARBA" id="ARBA00033342"/>
    </source>
</evidence>
<feature type="transmembrane region" description="Helical" evidence="13">
    <location>
        <begin position="148"/>
        <end position="169"/>
    </location>
</feature>
<evidence type="ECO:0000256" key="3">
    <source>
        <dbReference type="ARBA" id="ARBA00015325"/>
    </source>
</evidence>
<name>A0ABP3E1D4_9ACTN</name>
<evidence type="ECO:0000256" key="12">
    <source>
        <dbReference type="RuleBase" id="RU003945"/>
    </source>
</evidence>
<feature type="transmembrane region" description="Helical" evidence="13">
    <location>
        <begin position="181"/>
        <end position="205"/>
    </location>
</feature>
<comment type="caution">
    <text evidence="15">The sequence shown here is derived from an EMBL/GenBank/DDBJ whole genome shotgun (WGS) entry which is preliminary data.</text>
</comment>
<evidence type="ECO:0000256" key="6">
    <source>
        <dbReference type="ARBA" id="ARBA00023136"/>
    </source>
</evidence>
<evidence type="ECO:0000313" key="15">
    <source>
        <dbReference type="EMBL" id="GAA0249638.1"/>
    </source>
</evidence>
<evidence type="ECO:0000256" key="8">
    <source>
        <dbReference type="ARBA" id="ARBA00026028"/>
    </source>
</evidence>
<evidence type="ECO:0000256" key="10">
    <source>
        <dbReference type="ARBA" id="ARBA00033245"/>
    </source>
</evidence>
<evidence type="ECO:0000256" key="5">
    <source>
        <dbReference type="ARBA" id="ARBA00022989"/>
    </source>
</evidence>
<evidence type="ECO:0000256" key="1">
    <source>
        <dbReference type="ARBA" id="ARBA00004141"/>
    </source>
</evidence>
<evidence type="ECO:0000313" key="16">
    <source>
        <dbReference type="Proteomes" id="UP001500967"/>
    </source>
</evidence>
<dbReference type="Proteomes" id="UP001500967">
    <property type="component" value="Unassembled WGS sequence"/>
</dbReference>
<dbReference type="PANTHER" id="PTHR12428">
    <property type="entry name" value="OXA1"/>
    <property type="match status" value="1"/>
</dbReference>
<dbReference type="Pfam" id="PF02096">
    <property type="entry name" value="60KD_IMP"/>
    <property type="match status" value="1"/>
</dbReference>
<dbReference type="NCBIfam" id="TIGR03592">
    <property type="entry name" value="yidC_oxa1_cterm"/>
    <property type="match status" value="1"/>
</dbReference>
<accession>A0ABP3E1D4</accession>
<dbReference type="InterPro" id="IPR028055">
    <property type="entry name" value="YidC/Oxa/ALB_C"/>
</dbReference>
<reference evidence="16" key="1">
    <citation type="journal article" date="2019" name="Int. J. Syst. Evol. Microbiol.">
        <title>The Global Catalogue of Microorganisms (GCM) 10K type strain sequencing project: providing services to taxonomists for standard genome sequencing and annotation.</title>
        <authorList>
            <consortium name="The Broad Institute Genomics Platform"/>
            <consortium name="The Broad Institute Genome Sequencing Center for Infectious Disease"/>
            <person name="Wu L."/>
            <person name="Ma J."/>
        </authorList>
    </citation>
    <scope>NUCLEOTIDE SEQUENCE [LARGE SCALE GENOMIC DNA]</scope>
    <source>
        <strain evidence="16">JCM 10425</strain>
    </source>
</reference>
<feature type="transmembrane region" description="Helical" evidence="13">
    <location>
        <begin position="20"/>
        <end position="45"/>
    </location>
</feature>
<dbReference type="InterPro" id="IPR001708">
    <property type="entry name" value="YidC/ALB3/OXA1/COX18"/>
</dbReference>
<proteinExistence type="inferred from homology"/>
<organism evidence="15 16">
    <name type="scientific">Cryptosporangium japonicum</name>
    <dbReference type="NCBI Taxonomy" id="80872"/>
    <lineage>
        <taxon>Bacteria</taxon>
        <taxon>Bacillati</taxon>
        <taxon>Actinomycetota</taxon>
        <taxon>Actinomycetes</taxon>
        <taxon>Cryptosporangiales</taxon>
        <taxon>Cryptosporangiaceae</taxon>
        <taxon>Cryptosporangium</taxon>
    </lineage>
</organism>
<evidence type="ECO:0000256" key="13">
    <source>
        <dbReference type="SAM" id="Phobius"/>
    </source>
</evidence>
<comment type="subcellular location">
    <subcellularLocation>
        <location evidence="1 12">Membrane</location>
        <topology evidence="1 12">Multi-pass membrane protein</topology>
    </subcellularLocation>
</comment>
<evidence type="ECO:0000256" key="4">
    <source>
        <dbReference type="ARBA" id="ARBA00022692"/>
    </source>
</evidence>
<sequence length="225" mass="24503">MPFDLPLSYAHSFVEWAGTLLTPLAGSASTALAIVVATLAVRLLLLPLTFRQIAVERRRAALAPRVKKLRDQHADDPVRALTEVSALYRSERVGTLTTMGPLLLQAPFFLTLFSLFRLPTVGGEPNALLGHELGGVRLGDHWLDGSLLSVHSLVFVGLFGLFVGVAMVAARRLRRLGQPAWLSASPFVSVLFALTVPLAAVLYLLTSTLWTTLENALLRDRLSRT</sequence>
<dbReference type="PANTHER" id="PTHR12428:SF65">
    <property type="entry name" value="CYTOCHROME C OXIDASE ASSEMBLY PROTEIN COX18, MITOCHONDRIAL"/>
    <property type="match status" value="1"/>
</dbReference>
<dbReference type="RefSeq" id="WP_344650237.1">
    <property type="nucleotide sequence ID" value="NZ_BAAAGX010000015.1"/>
</dbReference>
<keyword evidence="4 12" id="KW-0812">Transmembrane</keyword>
<keyword evidence="16" id="KW-1185">Reference proteome</keyword>
<protein>
    <recommendedName>
        <fullName evidence="3">Membrane protein insertase YidC</fullName>
    </recommendedName>
    <alternativeName>
        <fullName evidence="11">Foldase YidC</fullName>
    </alternativeName>
    <alternativeName>
        <fullName evidence="10">Membrane integrase YidC</fullName>
    </alternativeName>
    <alternativeName>
        <fullName evidence="9">Membrane protein YidC</fullName>
    </alternativeName>
</protein>
<feature type="transmembrane region" description="Helical" evidence="13">
    <location>
        <begin position="96"/>
        <end position="116"/>
    </location>
</feature>
<evidence type="ECO:0000256" key="7">
    <source>
        <dbReference type="ARBA" id="ARBA00025034"/>
    </source>
</evidence>
<feature type="domain" description="Membrane insertase YidC/Oxa/ALB C-terminal" evidence="14">
    <location>
        <begin position="31"/>
        <end position="218"/>
    </location>
</feature>
<keyword evidence="6 13" id="KW-0472">Membrane</keyword>
<comment type="similarity">
    <text evidence="2">Belongs to the OXA1/ALB3/YidC family. Type 1 subfamily.</text>
</comment>